<dbReference type="EMBL" id="JAQGEF010000063">
    <property type="protein sequence ID" value="MDA3616879.1"/>
    <property type="molecule type" value="Genomic_DNA"/>
</dbReference>
<accession>A0ABT4UPX8</accession>
<feature type="signal peptide" evidence="1">
    <location>
        <begin position="1"/>
        <end position="20"/>
    </location>
</feature>
<organism evidence="3 4">
    <name type="scientific">Polluticaenibacter yanchengensis</name>
    <dbReference type="NCBI Taxonomy" id="3014562"/>
    <lineage>
        <taxon>Bacteria</taxon>
        <taxon>Pseudomonadati</taxon>
        <taxon>Bacteroidota</taxon>
        <taxon>Chitinophagia</taxon>
        <taxon>Chitinophagales</taxon>
        <taxon>Chitinophagaceae</taxon>
        <taxon>Polluticaenibacter</taxon>
    </lineage>
</organism>
<feature type="domain" description="IgGFc-binding protein N-terminal" evidence="2">
    <location>
        <begin position="152"/>
        <end position="485"/>
    </location>
</feature>
<sequence>MKRIVLILITLLFITGSINAQNLSNKGTEFWTGMSHNATFEIMAWFPSDTPKLSFVFSAEIDAKVTLTIHGTTYKKEYIVPANKSVRSDNMPLGTRSIGGDAEHNAMLYSRASTFPGGTNSEGIFKNKAIHITSDVPITCTQNMVIPGASYAAMLIPVDSWGYAYKALSDDQTINYFPQSPTDQANRFATLNVVAHYDNTKIRLTPTNKTRSGLPANVPIEIVLNKGDIYQILADVPQDRARLTNDFINSQLISIANSDGVCLPFMAMIGSGANYTVCSTPFSGTAYEDPSFQMLFPIEAWGRRYITTASTVVGNPNAQNPNIFRVMPKDPANTIVKRNGVVMTGLTKGYYQYISASNDYIEADNPIQVLQIFPSQGFCDYQGVGDPEMFFLSPIEQGVKRTQFLRNDKAAIDYNMMSISVPTVGLSSLKIDGQLNNYSRLDVHPSLPDYTIVTRVWHTKSNTDPRPPALCTVECDTTFTGISYGFGAYESYSLNVGTYINNLSGYPKIKNSYNDSDTTNFYACVNSPVDLYVSLRYEPTKIIAQFTKSNADIINPKDIVINNPKYISIDDIYGVPYFRYKIMDSVRFSTPGIKDLLVFASNPKVEQCDNTEKIPYKIEIKDAI</sequence>
<feature type="chain" id="PRO_5045606410" evidence="1">
    <location>
        <begin position="21"/>
        <end position="624"/>
    </location>
</feature>
<keyword evidence="1" id="KW-0732">Signal</keyword>
<dbReference type="PANTHER" id="PTHR46534:SF1">
    <property type="entry name" value="IGGFC-BINDING PROTEIN N-TERMINAL DOMAIN-CONTAINING PROTEIN"/>
    <property type="match status" value="1"/>
</dbReference>
<name>A0ABT4UPX8_9BACT</name>
<feature type="non-terminal residue" evidence="3">
    <location>
        <position position="624"/>
    </location>
</feature>
<dbReference type="RefSeq" id="WP_407033208.1">
    <property type="nucleotide sequence ID" value="NZ_JAQGEF010000063.1"/>
</dbReference>
<protein>
    <submittedName>
        <fullName evidence="3">IgGFc-binding protein</fullName>
    </submittedName>
</protein>
<reference evidence="3 4" key="1">
    <citation type="submission" date="2022-12" db="EMBL/GenBank/DDBJ databases">
        <title>Chitinophagaceae gen. sp. nov., a new member of the family Chitinophagaceae, isolated from soil in a chemical factory.</title>
        <authorList>
            <person name="Ke Z."/>
        </authorList>
    </citation>
    <scope>NUCLEOTIDE SEQUENCE [LARGE SCALE GENOMIC DNA]</scope>
    <source>
        <strain evidence="3 4">LY-5</strain>
    </source>
</reference>
<keyword evidence="4" id="KW-1185">Reference proteome</keyword>
<dbReference type="Pfam" id="PF17517">
    <property type="entry name" value="IgGFc_binding"/>
    <property type="match status" value="1"/>
</dbReference>
<gene>
    <name evidence="3" type="ORF">O3P16_18890</name>
</gene>
<dbReference type="InterPro" id="IPR035234">
    <property type="entry name" value="IgGFc-bd_N"/>
</dbReference>
<evidence type="ECO:0000256" key="1">
    <source>
        <dbReference type="SAM" id="SignalP"/>
    </source>
</evidence>
<comment type="caution">
    <text evidence="3">The sequence shown here is derived from an EMBL/GenBank/DDBJ whole genome shotgun (WGS) entry which is preliminary data.</text>
</comment>
<proteinExistence type="predicted"/>
<dbReference type="PANTHER" id="PTHR46534">
    <property type="entry name" value="IGGFC_BINDING DOMAIN-CONTAINING PROTEIN"/>
    <property type="match status" value="1"/>
</dbReference>
<dbReference type="Proteomes" id="UP001210231">
    <property type="component" value="Unassembled WGS sequence"/>
</dbReference>
<evidence type="ECO:0000259" key="2">
    <source>
        <dbReference type="Pfam" id="PF17517"/>
    </source>
</evidence>
<evidence type="ECO:0000313" key="4">
    <source>
        <dbReference type="Proteomes" id="UP001210231"/>
    </source>
</evidence>
<evidence type="ECO:0000313" key="3">
    <source>
        <dbReference type="EMBL" id="MDA3616879.1"/>
    </source>
</evidence>